<proteinExistence type="predicted"/>
<organism evidence="1 2">
    <name type="scientific">Spongiivirga citrea</name>
    <dbReference type="NCBI Taxonomy" id="1481457"/>
    <lineage>
        <taxon>Bacteria</taxon>
        <taxon>Pseudomonadati</taxon>
        <taxon>Bacteroidota</taxon>
        <taxon>Flavobacteriia</taxon>
        <taxon>Flavobacteriales</taxon>
        <taxon>Flavobacteriaceae</taxon>
        <taxon>Spongiivirga</taxon>
    </lineage>
</organism>
<reference evidence="1 2" key="1">
    <citation type="submission" date="2020-01" db="EMBL/GenBank/DDBJ databases">
        <title>Spongiivirga citrea KCTC 32990T.</title>
        <authorList>
            <person name="Wang G."/>
        </authorList>
    </citation>
    <scope>NUCLEOTIDE SEQUENCE [LARGE SCALE GENOMIC DNA]</scope>
    <source>
        <strain evidence="1 2">KCTC 32990</strain>
    </source>
</reference>
<sequence>MKSLLTEEAYKEIRNRLENLNTESQRVWGKMNVNQMCKHCQFALEVPLEKKMMPSPNPIMKLVFKAFKSSMYNDKLWKKGLPTPKEFQVTYEPNFEVEKQKLTELVDEFYNKNDKQDWIRHPAFGNFTSEQWGKMQYKHLDHHLRQFNV</sequence>
<accession>A0A6M0CH00</accession>
<comment type="caution">
    <text evidence="1">The sequence shown here is derived from an EMBL/GenBank/DDBJ whole genome shotgun (WGS) entry which is preliminary data.</text>
</comment>
<dbReference type="Pfam" id="PF07606">
    <property type="entry name" value="DUF1569"/>
    <property type="match status" value="1"/>
</dbReference>
<evidence type="ECO:0000313" key="2">
    <source>
        <dbReference type="Proteomes" id="UP000474296"/>
    </source>
</evidence>
<evidence type="ECO:0000313" key="1">
    <source>
        <dbReference type="EMBL" id="NER16223.1"/>
    </source>
</evidence>
<dbReference type="AlphaFoldDB" id="A0A6M0CH00"/>
<name>A0A6M0CH00_9FLAO</name>
<dbReference type="EMBL" id="JAABOQ010000001">
    <property type="protein sequence ID" value="NER16223.1"/>
    <property type="molecule type" value="Genomic_DNA"/>
</dbReference>
<keyword evidence="2" id="KW-1185">Reference proteome</keyword>
<dbReference type="InterPro" id="IPR034660">
    <property type="entry name" value="DinB/YfiT-like"/>
</dbReference>
<protein>
    <submittedName>
        <fullName evidence="1">DUF1569 domain-containing protein</fullName>
    </submittedName>
</protein>
<dbReference type="RefSeq" id="WP_164029469.1">
    <property type="nucleotide sequence ID" value="NZ_JAABOQ010000001.1"/>
</dbReference>
<dbReference type="Proteomes" id="UP000474296">
    <property type="component" value="Unassembled WGS sequence"/>
</dbReference>
<gene>
    <name evidence="1" type="ORF">GWK10_03320</name>
</gene>
<dbReference type="Gene3D" id="1.20.120.450">
    <property type="entry name" value="dinb family like domain"/>
    <property type="match status" value="1"/>
</dbReference>
<dbReference type="InterPro" id="IPR011463">
    <property type="entry name" value="DUF1569"/>
</dbReference>